<comment type="function">
    <text evidence="12">Catalyzes the acylation of glycosyl-4,4'-diaponeurosporenoate, i.e. the esterification of glucose at the C6'' position with the carboxyl group of the C(15) fatty acid 12-methyltetradecanoic acid, to yield staphyloxanthin. This is the last step in the biosynthesis of this orange pigment, present in most staphylococci strains.</text>
</comment>
<evidence type="ECO:0000313" key="14">
    <source>
        <dbReference type="EMBL" id="TXC85649.1"/>
    </source>
</evidence>
<feature type="transmembrane region" description="Helical" evidence="13">
    <location>
        <begin position="113"/>
        <end position="132"/>
    </location>
</feature>
<evidence type="ECO:0000256" key="8">
    <source>
        <dbReference type="ARBA" id="ARBA00023315"/>
    </source>
</evidence>
<keyword evidence="15" id="KW-1185">Reference proteome</keyword>
<keyword evidence="2" id="KW-1003">Cell membrane</keyword>
<dbReference type="GO" id="GO:0005886">
    <property type="term" value="C:plasma membrane"/>
    <property type="evidence" value="ECO:0007669"/>
    <property type="project" value="UniProtKB-SubCell"/>
</dbReference>
<dbReference type="UniPathway" id="UPA00029">
    <property type="reaction ID" value="UER00560"/>
</dbReference>
<dbReference type="EMBL" id="VOQF01000017">
    <property type="protein sequence ID" value="TXC85649.1"/>
    <property type="molecule type" value="Genomic_DNA"/>
</dbReference>
<keyword evidence="3 14" id="KW-0808">Transferase</keyword>
<reference evidence="14 15" key="1">
    <citation type="journal article" date="2005" name="Int. J. Syst. Evol. Microbiol.">
        <title>Bacillus litoralis sp. nov., isolated from a tidal flat of the Yellow Sea in Korea.</title>
        <authorList>
            <person name="Yoon J.H."/>
            <person name="Oh T.K."/>
        </authorList>
    </citation>
    <scope>NUCLEOTIDE SEQUENCE [LARGE SCALE GENOMIC DNA]</scope>
    <source>
        <strain evidence="14 15">SW-211</strain>
    </source>
</reference>
<keyword evidence="8 14" id="KW-0012">Acyltransferase</keyword>
<keyword evidence="7 13" id="KW-0472">Membrane</keyword>
<evidence type="ECO:0000256" key="6">
    <source>
        <dbReference type="ARBA" id="ARBA00022989"/>
    </source>
</evidence>
<protein>
    <recommendedName>
        <fullName evidence="11">Glycosyl-4,4'-diaponeurosporenoate acyltransferase</fullName>
    </recommendedName>
</protein>
<sequence length="171" mass="20057">MIFLLNVLLWLIIHLLGAYIPSKFNAAFINKFTLLDAVNQWEIITYEKLKVKRWKEKLPDGGDWTKGGIKKKNINIRSKEGIERFLLETKRAELSHWLQILPAPIFFTFNDPLSGIIMIIYAFSFNIPFIIIQRYNRYRLIRCLSRPGYCRNSFDKSRGVTGTQSNIKEIT</sequence>
<dbReference type="InterPro" id="IPR044021">
    <property type="entry name" value="CrtO"/>
</dbReference>
<dbReference type="AlphaFoldDB" id="A0A5C6VKY6"/>
<dbReference type="OrthoDB" id="3783432at2"/>
<comment type="similarity">
    <text evidence="10">Belongs to the acyltransferase CrtO family.</text>
</comment>
<evidence type="ECO:0000256" key="11">
    <source>
        <dbReference type="ARBA" id="ARBA00023667"/>
    </source>
</evidence>
<evidence type="ECO:0000256" key="10">
    <source>
        <dbReference type="ARBA" id="ARBA00023603"/>
    </source>
</evidence>
<comment type="pathway">
    <text evidence="9">Carotenoid biosynthesis; staphyloxanthin biosynthesis; staphyloxanthin from farnesyl diphosphate: step 5/5.</text>
</comment>
<evidence type="ECO:0000256" key="13">
    <source>
        <dbReference type="SAM" id="Phobius"/>
    </source>
</evidence>
<evidence type="ECO:0000256" key="5">
    <source>
        <dbReference type="ARBA" id="ARBA00022729"/>
    </source>
</evidence>
<keyword evidence="5" id="KW-0732">Signal</keyword>
<comment type="caution">
    <text evidence="14">The sequence shown here is derived from an EMBL/GenBank/DDBJ whole genome shotgun (WGS) entry which is preliminary data.</text>
</comment>
<evidence type="ECO:0000256" key="12">
    <source>
        <dbReference type="ARBA" id="ARBA00025324"/>
    </source>
</evidence>
<evidence type="ECO:0000256" key="4">
    <source>
        <dbReference type="ARBA" id="ARBA00022692"/>
    </source>
</evidence>
<evidence type="ECO:0000256" key="1">
    <source>
        <dbReference type="ARBA" id="ARBA00004162"/>
    </source>
</evidence>
<evidence type="ECO:0000256" key="3">
    <source>
        <dbReference type="ARBA" id="ARBA00022679"/>
    </source>
</evidence>
<organism evidence="14 15">
    <name type="scientific">Metabacillus litoralis</name>
    <dbReference type="NCBI Taxonomy" id="152268"/>
    <lineage>
        <taxon>Bacteria</taxon>
        <taxon>Bacillati</taxon>
        <taxon>Bacillota</taxon>
        <taxon>Bacilli</taxon>
        <taxon>Bacillales</taxon>
        <taxon>Bacillaceae</taxon>
        <taxon>Metabacillus</taxon>
    </lineage>
</organism>
<evidence type="ECO:0000313" key="15">
    <source>
        <dbReference type="Proteomes" id="UP000321363"/>
    </source>
</evidence>
<keyword evidence="6 13" id="KW-1133">Transmembrane helix</keyword>
<dbReference type="RefSeq" id="WP_158638672.1">
    <property type="nucleotide sequence ID" value="NZ_VOQF01000017.1"/>
</dbReference>
<dbReference type="Pfam" id="PF18927">
    <property type="entry name" value="CrtO"/>
    <property type="match status" value="1"/>
</dbReference>
<evidence type="ECO:0000256" key="9">
    <source>
        <dbReference type="ARBA" id="ARBA00023588"/>
    </source>
</evidence>
<evidence type="ECO:0000256" key="7">
    <source>
        <dbReference type="ARBA" id="ARBA00023136"/>
    </source>
</evidence>
<gene>
    <name evidence="14" type="ORF">FS935_19990</name>
</gene>
<evidence type="ECO:0000256" key="2">
    <source>
        <dbReference type="ARBA" id="ARBA00022475"/>
    </source>
</evidence>
<dbReference type="Proteomes" id="UP000321363">
    <property type="component" value="Unassembled WGS sequence"/>
</dbReference>
<name>A0A5C6VKY6_9BACI</name>
<proteinExistence type="inferred from homology"/>
<dbReference type="GO" id="GO:0016746">
    <property type="term" value="F:acyltransferase activity"/>
    <property type="evidence" value="ECO:0007669"/>
    <property type="project" value="UniProtKB-KW"/>
</dbReference>
<accession>A0A5C6VKY6</accession>
<comment type="subcellular location">
    <subcellularLocation>
        <location evidence="1">Cell membrane</location>
        <topology evidence="1">Single-pass membrane protein</topology>
    </subcellularLocation>
</comment>
<keyword evidence="4 13" id="KW-0812">Transmembrane</keyword>